<dbReference type="PATRIC" id="fig|1030841.3.peg.798"/>
<dbReference type="InterPro" id="IPR016630">
    <property type="entry name" value="UCP015278"/>
</dbReference>
<name>G4CP07_9NEIS</name>
<dbReference type="AlphaFoldDB" id="G4CP07"/>
<protein>
    <recommendedName>
        <fullName evidence="3">DUF2247 domain-containing protein</fullName>
    </recommendedName>
</protein>
<evidence type="ECO:0008006" key="3">
    <source>
        <dbReference type="Google" id="ProtNLM"/>
    </source>
</evidence>
<dbReference type="PIRSF" id="PIRSF015278">
    <property type="entry name" value="UCP015278"/>
    <property type="match status" value="1"/>
</dbReference>
<dbReference type="EMBL" id="AGAZ01000033">
    <property type="protein sequence ID" value="EGZ48521.1"/>
    <property type="molecule type" value="Genomic_DNA"/>
</dbReference>
<proteinExistence type="predicted"/>
<accession>G4CP07</accession>
<evidence type="ECO:0000313" key="2">
    <source>
        <dbReference type="Proteomes" id="UP000005336"/>
    </source>
</evidence>
<evidence type="ECO:0000313" key="1">
    <source>
        <dbReference type="EMBL" id="EGZ48521.1"/>
    </source>
</evidence>
<dbReference type="STRING" id="1030841.HMPREF9370_0816"/>
<dbReference type="OrthoDB" id="8480728at2"/>
<dbReference type="RefSeq" id="WP_009115959.1">
    <property type="nucleotide sequence ID" value="NZ_JH165159.1"/>
</dbReference>
<gene>
    <name evidence="1" type="ORF">HMPREF9370_0816</name>
</gene>
<keyword evidence="2" id="KW-1185">Reference proteome</keyword>
<comment type="caution">
    <text evidence="1">The sequence shown here is derived from an EMBL/GenBank/DDBJ whole genome shotgun (WGS) entry which is preliminary data.</text>
</comment>
<sequence length="159" mass="19045">MDYLTNDLIGLSWDDIKFGYHNQYLGWHDIVNFAKANLKNFPENDLIDELAFLTKCNAFKVGIILERLSPNFNYDDYDKGKWLYIILKKVYESKDSFDDPLEEVEKIYADFDYPEEIESFVRYMSIHDNGGDEFLLQSKEDYIQRIYNNWAKYLEDKQV</sequence>
<dbReference type="HOGENOM" id="CLU_124837_1_0_4"/>
<reference evidence="1 2" key="1">
    <citation type="submission" date="2011-06" db="EMBL/GenBank/DDBJ databases">
        <authorList>
            <person name="Muzny D."/>
            <person name="Qin X."/>
            <person name="Deng J."/>
            <person name="Jiang H."/>
            <person name="Liu Y."/>
            <person name="Qu J."/>
            <person name="Song X.-Z."/>
            <person name="Zhang L."/>
            <person name="Thornton R."/>
            <person name="Coyle M."/>
            <person name="Francisco L."/>
            <person name="Jackson L."/>
            <person name="Javaid M."/>
            <person name="Korchina V."/>
            <person name="Kovar C."/>
            <person name="Mata R."/>
            <person name="Mathew T."/>
            <person name="Ngo R."/>
            <person name="Nguyen L."/>
            <person name="Nguyen N."/>
            <person name="Okwuonu G."/>
            <person name="Ongeri F."/>
            <person name="Pham C."/>
            <person name="Simmons D."/>
            <person name="Wilczek-Boney K."/>
            <person name="Hale W."/>
            <person name="Jakkamsetti A."/>
            <person name="Pham P."/>
            <person name="Ruth R."/>
            <person name="San Lucas F."/>
            <person name="Warren J."/>
            <person name="Zhang J."/>
            <person name="Zhao Z."/>
            <person name="Zhou C."/>
            <person name="Zhu D."/>
            <person name="Lee S."/>
            <person name="Bess C."/>
            <person name="Blankenburg K."/>
            <person name="Forbes L."/>
            <person name="Fu Q."/>
            <person name="Gubbala S."/>
            <person name="Hirani K."/>
            <person name="Jayaseelan J.C."/>
            <person name="Lara F."/>
            <person name="Munidasa M."/>
            <person name="Palculict T."/>
            <person name="Patil S."/>
            <person name="Pu L.-L."/>
            <person name="Saada N."/>
            <person name="Tang L."/>
            <person name="Weissenberger G."/>
            <person name="Zhu Y."/>
            <person name="Hemphill L."/>
            <person name="Shang Y."/>
            <person name="Youmans B."/>
            <person name="Ayvaz T."/>
            <person name="Ross M."/>
            <person name="Santibanez J."/>
            <person name="Aqrawi P."/>
            <person name="Gross S."/>
            <person name="Joshi V."/>
            <person name="Fowler G."/>
            <person name="Nazareth L."/>
            <person name="Reid J."/>
            <person name="Worley K."/>
            <person name="Petrosino J."/>
            <person name="Highlander S."/>
            <person name="Gibbs R."/>
        </authorList>
    </citation>
    <scope>NUCLEOTIDE SEQUENCE [LARGE SCALE GENOMIC DNA]</scope>
    <source>
        <strain evidence="1 2">9715</strain>
    </source>
</reference>
<dbReference type="Proteomes" id="UP000005336">
    <property type="component" value="Unassembled WGS sequence"/>
</dbReference>
<dbReference type="Pfam" id="PF10004">
    <property type="entry name" value="DUF2247"/>
    <property type="match status" value="1"/>
</dbReference>
<organism evidence="1 2">
    <name type="scientific">Neisseria wadsworthii 9715</name>
    <dbReference type="NCBI Taxonomy" id="1030841"/>
    <lineage>
        <taxon>Bacteria</taxon>
        <taxon>Pseudomonadati</taxon>
        <taxon>Pseudomonadota</taxon>
        <taxon>Betaproteobacteria</taxon>
        <taxon>Neisseriales</taxon>
        <taxon>Neisseriaceae</taxon>
        <taxon>Neisseria</taxon>
    </lineage>
</organism>